<evidence type="ECO:0000313" key="2">
    <source>
        <dbReference type="Proteomes" id="UP000287243"/>
    </source>
</evidence>
<proteinExistence type="predicted"/>
<dbReference type="RefSeq" id="WP_128700752.1">
    <property type="nucleotide sequence ID" value="NZ_CP019384.1"/>
</dbReference>
<accession>A0A410P6H8</accession>
<dbReference type="AlphaFoldDB" id="A0A410P6H8"/>
<organism evidence="1 2">
    <name type="scientific">Velamenicoccus archaeovorus</name>
    <dbReference type="NCBI Taxonomy" id="1930593"/>
    <lineage>
        <taxon>Bacteria</taxon>
        <taxon>Pseudomonadati</taxon>
        <taxon>Candidatus Omnitrophota</taxon>
        <taxon>Candidatus Velamenicoccus</taxon>
    </lineage>
</organism>
<reference evidence="1 2" key="1">
    <citation type="submission" date="2017-01" db="EMBL/GenBank/DDBJ databases">
        <title>First insights into the biology of 'candidatus Vampirococcus archaeovorus'.</title>
        <authorList>
            <person name="Kizina J."/>
            <person name="Jordan S."/>
            <person name="Stueber K."/>
            <person name="Reinhardt R."/>
            <person name="Harder J."/>
        </authorList>
    </citation>
    <scope>NUCLEOTIDE SEQUENCE [LARGE SCALE GENOMIC DNA]</scope>
    <source>
        <strain evidence="1 2">LiM</strain>
    </source>
</reference>
<dbReference type="KEGG" id="vai:BU251_08660"/>
<dbReference type="EMBL" id="CP019384">
    <property type="protein sequence ID" value="QAT17785.1"/>
    <property type="molecule type" value="Genomic_DNA"/>
</dbReference>
<protein>
    <submittedName>
        <fullName evidence="1">Uncharacterized protein</fullName>
    </submittedName>
</protein>
<sequence>MRWWRLAALLVLGGFGGAGFSFGETGLSVTTDKKEYRPQEIVTIRLTNGSPESIFSHLGSQTPVFAIEGVEMKNVQGGWDSLSAWCRPPFCVYDMDAPAELRPQESVFWAWDPWIYTGGAHERVRPAAGTYRLRISYRAPATPPINQGPWLSVVSNEFTVR</sequence>
<name>A0A410P6H8_VELA1</name>
<evidence type="ECO:0000313" key="1">
    <source>
        <dbReference type="EMBL" id="QAT17785.1"/>
    </source>
</evidence>
<gene>
    <name evidence="1" type="ORF">BU251_08660</name>
</gene>
<dbReference type="Proteomes" id="UP000287243">
    <property type="component" value="Chromosome"/>
</dbReference>
<keyword evidence="2" id="KW-1185">Reference proteome</keyword>